<organism evidence="2 3">
    <name type="scientific">Yeguia hominis</name>
    <dbReference type="NCBI Taxonomy" id="2763662"/>
    <lineage>
        <taxon>Bacteria</taxon>
        <taxon>Bacillati</taxon>
        <taxon>Bacillota</taxon>
        <taxon>Clostridia</taxon>
        <taxon>Eubacteriales</taxon>
        <taxon>Yeguiaceae</taxon>
        <taxon>Yeguia</taxon>
    </lineage>
</organism>
<dbReference type="EMBL" id="JACRSN010000007">
    <property type="protein sequence ID" value="MBC8533524.1"/>
    <property type="molecule type" value="Genomic_DNA"/>
</dbReference>
<dbReference type="PANTHER" id="PTHR34819:SF3">
    <property type="entry name" value="CELL SURFACE PROTEIN"/>
    <property type="match status" value="1"/>
</dbReference>
<protein>
    <submittedName>
        <fullName evidence="2">DUF11 domain-containing protein</fullName>
    </submittedName>
</protein>
<dbReference type="Gene3D" id="2.60.40.740">
    <property type="match status" value="1"/>
</dbReference>
<dbReference type="Proteomes" id="UP000651482">
    <property type="component" value="Unassembled WGS sequence"/>
</dbReference>
<evidence type="ECO:0000313" key="2">
    <source>
        <dbReference type="EMBL" id="MBC8533524.1"/>
    </source>
</evidence>
<accession>A0A926HR88</accession>
<dbReference type="InterPro" id="IPR001434">
    <property type="entry name" value="OmcB-like_DUF11"/>
</dbReference>
<dbReference type="InterPro" id="IPR051172">
    <property type="entry name" value="Chlamydia_OmcB"/>
</dbReference>
<dbReference type="AlphaFoldDB" id="A0A926HR88"/>
<sequence>MPTNLNNQANITYSFAGSGTGAANSNMTTTTLLDEYSLTATKTSLTETFRPGQNLTYIFRLENNGTGPLYTVTVADDLGAAEGADPLSYVSGSARVILDNVYYTITPTVNADSITFVLPVPLQPQSVAFVLYMAAVSGALGAEVETITNTAAVTAREGSAEGAVLLVTPDPAETVTAESYAEVSIYKEASKATISSGETLIYTFTLTNTGNEPAESVVLRDVLPEGFTVSSIQSITNGVTTTYSASDYDLDAATNTLTLPGAASAATIRVPAATSAGAGVTTILVAGTV</sequence>
<dbReference type="Pfam" id="PF01345">
    <property type="entry name" value="DUF11"/>
    <property type="match status" value="1"/>
</dbReference>
<name>A0A926HR88_9FIRM</name>
<gene>
    <name evidence="2" type="ORF">IAG03_05800</name>
</gene>
<dbReference type="RefSeq" id="WP_249318966.1">
    <property type="nucleotide sequence ID" value="NZ_JACRSN010000007.1"/>
</dbReference>
<keyword evidence="3" id="KW-1185">Reference proteome</keyword>
<feature type="domain" description="DUF11" evidence="1">
    <location>
        <begin position="183"/>
        <end position="272"/>
    </location>
</feature>
<dbReference type="PANTHER" id="PTHR34819">
    <property type="entry name" value="LARGE CYSTEINE-RICH PERIPLASMIC PROTEIN OMCB"/>
    <property type="match status" value="1"/>
</dbReference>
<evidence type="ECO:0000313" key="3">
    <source>
        <dbReference type="Proteomes" id="UP000651482"/>
    </source>
</evidence>
<evidence type="ECO:0000259" key="1">
    <source>
        <dbReference type="Pfam" id="PF01345"/>
    </source>
</evidence>
<reference evidence="2" key="1">
    <citation type="submission" date="2020-08" db="EMBL/GenBank/DDBJ databases">
        <title>Genome public.</title>
        <authorList>
            <person name="Liu C."/>
            <person name="Sun Q."/>
        </authorList>
    </citation>
    <scope>NUCLEOTIDE SEQUENCE</scope>
    <source>
        <strain evidence="2">NSJ-40</strain>
    </source>
</reference>
<comment type="caution">
    <text evidence="2">The sequence shown here is derived from an EMBL/GenBank/DDBJ whole genome shotgun (WGS) entry which is preliminary data.</text>
</comment>
<proteinExistence type="predicted"/>
<dbReference type="InterPro" id="IPR047589">
    <property type="entry name" value="DUF11_rpt"/>
</dbReference>
<dbReference type="NCBIfam" id="TIGR01451">
    <property type="entry name" value="B_ant_repeat"/>
    <property type="match status" value="2"/>
</dbReference>